<organism evidence="5 6">
    <name type="scientific">Algoriphagus ornithinivorans</name>
    <dbReference type="NCBI Taxonomy" id="226506"/>
    <lineage>
        <taxon>Bacteria</taxon>
        <taxon>Pseudomonadati</taxon>
        <taxon>Bacteroidota</taxon>
        <taxon>Cytophagia</taxon>
        <taxon>Cytophagales</taxon>
        <taxon>Cyclobacteriaceae</taxon>
        <taxon>Algoriphagus</taxon>
    </lineage>
</organism>
<dbReference type="PANTHER" id="PTHR22953:SF153">
    <property type="entry name" value="PURPLE ACID PHOSPHATASE"/>
    <property type="match status" value="1"/>
</dbReference>
<keyword evidence="6" id="KW-1185">Reference proteome</keyword>
<feature type="region of interest" description="Disordered" evidence="2">
    <location>
        <begin position="325"/>
        <end position="345"/>
    </location>
</feature>
<dbReference type="InterPro" id="IPR004843">
    <property type="entry name" value="Calcineurin-like_PHP"/>
</dbReference>
<dbReference type="InterPro" id="IPR013783">
    <property type="entry name" value="Ig-like_fold"/>
</dbReference>
<dbReference type="Gene3D" id="2.60.40.10">
    <property type="entry name" value="Immunoglobulins"/>
    <property type="match status" value="1"/>
</dbReference>
<dbReference type="PANTHER" id="PTHR22953">
    <property type="entry name" value="ACID PHOSPHATASE RELATED"/>
    <property type="match status" value="1"/>
</dbReference>
<evidence type="ECO:0000256" key="1">
    <source>
        <dbReference type="ARBA" id="ARBA00022729"/>
    </source>
</evidence>
<dbReference type="InterPro" id="IPR008963">
    <property type="entry name" value="Purple_acid_Pase-like_N"/>
</dbReference>
<dbReference type="AlphaFoldDB" id="A0A1I5GY16"/>
<feature type="compositionally biased region" description="Basic and acidic residues" evidence="2">
    <location>
        <begin position="335"/>
        <end position="345"/>
    </location>
</feature>
<dbReference type="STRING" id="226506.SAMN04488519_106150"/>
<dbReference type="GO" id="GO:0046872">
    <property type="term" value="F:metal ion binding"/>
    <property type="evidence" value="ECO:0007669"/>
    <property type="project" value="InterPro"/>
</dbReference>
<dbReference type="EMBL" id="FOVW01000006">
    <property type="protein sequence ID" value="SFO40924.1"/>
    <property type="molecule type" value="Genomic_DNA"/>
</dbReference>
<feature type="domain" description="Secretion system C-terminal sorting" evidence="4">
    <location>
        <begin position="1160"/>
        <end position="1235"/>
    </location>
</feature>
<proteinExistence type="predicted"/>
<dbReference type="InterPro" id="IPR026444">
    <property type="entry name" value="Secre_tail"/>
</dbReference>
<keyword evidence="1" id="KW-0732">Signal</keyword>
<dbReference type="Pfam" id="PF18962">
    <property type="entry name" value="Por_Secre_tail"/>
    <property type="match status" value="1"/>
</dbReference>
<dbReference type="Gene3D" id="2.60.40.380">
    <property type="entry name" value="Purple acid phosphatase-like, N-terminal"/>
    <property type="match status" value="1"/>
</dbReference>
<dbReference type="InterPro" id="IPR039331">
    <property type="entry name" value="PAPs-like"/>
</dbReference>
<dbReference type="InterPro" id="IPR029052">
    <property type="entry name" value="Metallo-depent_PP-like"/>
</dbReference>
<evidence type="ECO:0000313" key="5">
    <source>
        <dbReference type="EMBL" id="SFO40924.1"/>
    </source>
</evidence>
<feature type="domain" description="Calcineurin-like phosphoesterase" evidence="3">
    <location>
        <begin position="211"/>
        <end position="452"/>
    </location>
</feature>
<evidence type="ECO:0000313" key="6">
    <source>
        <dbReference type="Proteomes" id="UP000199564"/>
    </source>
</evidence>
<dbReference type="Proteomes" id="UP000199564">
    <property type="component" value="Unassembled WGS sequence"/>
</dbReference>
<dbReference type="SUPFAM" id="SSF56300">
    <property type="entry name" value="Metallo-dependent phosphatases"/>
    <property type="match status" value="1"/>
</dbReference>
<accession>A0A1I5GY16</accession>
<dbReference type="SUPFAM" id="SSF49363">
    <property type="entry name" value="Purple acid phosphatase, N-terminal domain"/>
    <property type="match status" value="1"/>
</dbReference>
<sequence>MKPLRFLFFLAFLIFSGSFVRVAEPTFRVKPYLQVFQDGKVQISWFTSSNTASEIKVFDNQGTLVLSQTINGEEVPEIFYTSQELNQSIDGLDKGSWLYQAQVFRFRVQLTNLKTNHTYRYQVIRNGAVFESNFTTAPDKSNWENIRFIALSDSETEPLGRVNRRAWFPRDLSYRPSANSSKWKDKFGVTVEQGIPILNYALTEKEGYAQNLKIINSRNPNFIVMPGDLVQGGGYQPAWDEFWRHNAGDFDNGLSKYPIIPALGNWENFGGISGGYGNNENGQFAPVVGRKRFHAYFETPSSDPLQKHRQSYYRVDYGPVTILTLDSSNGTPDQSRSDFPENSRLKNQEYTVDGTDTQENFTASQYAAAGGTDLSGFGPGSEQYVWLEANLKSAKEAGQLIFVQFHHIPFSSGEHGVPMNHELATGQGGTPLRVLHPLFEANGVIAVLAGHDELFERSLVDLDGDGKGVLYYDVGVAGDGMRGEKRNWLRNPLELLNYNPYKKWTADQNEPEQWDTSGATPLLKDGGKHYGHLEVNLKKIQDGGKTFAQIDFDPVYAFPVLNSNYDLEKVERRVYGDSFRVMVELSQTSEVIAPQFKEKITVELNENGNANTKTQDYFNNTIQANWTITFSRDINFSCADLAGSEVEIQVKDDKGNTWTKVVLVAVLDKIPPKLVGKTPTQKLDLIVGKLELKPEDFLASAFDNCGEIRYELSKQSFTCEDVGKKHVVKIFGIDSSGNQSFIEVEFELQSFQSKELSISPASGTQIPFGQQKLVTLGNEFDYEVLAWYYNEEVIANQFGKSIEVSKPGQYFTKVKPLPNGCPVFSKKTSLTQGDDPFAVIKKEIILILNPNGIAELGPKSLFDNWNAELEKYTYIFSKNRFTCENVGTNEVKLEIKSGNDLLSEYTIIVLVKDTLAPVLTVKESFQLEVKLETGKGILKTSDLVIEARDICSISSLTLSRSEFGCEDIGKTIPVKVTAKDPSGNIKEATTQVKVVGVETAKPKVVGNQALCAGATGILEVESTQDFEVLKWFRNGQEIVGEKSKKLEIKEGGKYQAVIRYIGACLSESLPLEVSLKESPGGEIKVDGDILRAPEGMASYQWFKDGEKIAGATQRELKVTAMGTYKVQVTNEVGCTAMLKEVVMTIAGLPGGKLLVENLKVYPNPAKNHVKLMAEGEWELDSNTVSIFDLSGKNVSQQIILISANLSEINLDVSLLPSGTYSVMVFSIDQKVLIGKLIKLD</sequence>
<name>A0A1I5GY16_9BACT</name>
<dbReference type="RefSeq" id="WP_091654019.1">
    <property type="nucleotide sequence ID" value="NZ_FOVW01000006.1"/>
</dbReference>
<dbReference type="Pfam" id="PF00149">
    <property type="entry name" value="Metallophos"/>
    <property type="match status" value="1"/>
</dbReference>
<gene>
    <name evidence="5" type="ORF">SAMN04488519_106150</name>
</gene>
<protein>
    <submittedName>
        <fullName evidence="5">Por secretion system C-terminal sorting domain-containing protein</fullName>
    </submittedName>
</protein>
<dbReference type="GO" id="GO:0003993">
    <property type="term" value="F:acid phosphatase activity"/>
    <property type="evidence" value="ECO:0007669"/>
    <property type="project" value="InterPro"/>
</dbReference>
<evidence type="ECO:0000259" key="3">
    <source>
        <dbReference type="Pfam" id="PF00149"/>
    </source>
</evidence>
<dbReference type="Gene3D" id="3.60.21.10">
    <property type="match status" value="1"/>
</dbReference>
<dbReference type="NCBIfam" id="TIGR04183">
    <property type="entry name" value="Por_Secre_tail"/>
    <property type="match status" value="1"/>
</dbReference>
<evidence type="ECO:0000256" key="2">
    <source>
        <dbReference type="SAM" id="MobiDB-lite"/>
    </source>
</evidence>
<feature type="compositionally biased region" description="Polar residues" evidence="2">
    <location>
        <begin position="325"/>
        <end position="334"/>
    </location>
</feature>
<reference evidence="6" key="1">
    <citation type="submission" date="2016-10" db="EMBL/GenBank/DDBJ databases">
        <authorList>
            <person name="Varghese N."/>
            <person name="Submissions S."/>
        </authorList>
    </citation>
    <scope>NUCLEOTIDE SEQUENCE [LARGE SCALE GENOMIC DNA]</scope>
    <source>
        <strain evidence="6">DSM 15282</strain>
    </source>
</reference>
<evidence type="ECO:0000259" key="4">
    <source>
        <dbReference type="Pfam" id="PF18962"/>
    </source>
</evidence>